<sequence length="82" mass="9137">MTLIIPSSAKFCHFQGVSHSAQSYLQQPMPATFFGPFSFSPPICAFPLPSFGLSLPFSFHSGHLKPSFLLCFSFLLLTQQFF</sequence>
<organism evidence="1 2">
    <name type="scientific">Glycine soja</name>
    <name type="common">Wild soybean</name>
    <dbReference type="NCBI Taxonomy" id="3848"/>
    <lineage>
        <taxon>Eukaryota</taxon>
        <taxon>Viridiplantae</taxon>
        <taxon>Streptophyta</taxon>
        <taxon>Embryophyta</taxon>
        <taxon>Tracheophyta</taxon>
        <taxon>Spermatophyta</taxon>
        <taxon>Magnoliopsida</taxon>
        <taxon>eudicotyledons</taxon>
        <taxon>Gunneridae</taxon>
        <taxon>Pentapetalae</taxon>
        <taxon>rosids</taxon>
        <taxon>fabids</taxon>
        <taxon>Fabales</taxon>
        <taxon>Fabaceae</taxon>
        <taxon>Papilionoideae</taxon>
        <taxon>50 kb inversion clade</taxon>
        <taxon>NPAAA clade</taxon>
        <taxon>indigoferoid/millettioid clade</taxon>
        <taxon>Phaseoleae</taxon>
        <taxon>Glycine</taxon>
        <taxon>Glycine subgen. Soja</taxon>
    </lineage>
</organism>
<proteinExistence type="predicted"/>
<evidence type="ECO:0000313" key="2">
    <source>
        <dbReference type="Proteomes" id="UP000289340"/>
    </source>
</evidence>
<comment type="caution">
    <text evidence="1">The sequence shown here is derived from an EMBL/GenBank/DDBJ whole genome shotgun (WGS) entry which is preliminary data.</text>
</comment>
<name>A0A445GUS7_GLYSO</name>
<dbReference type="AlphaFoldDB" id="A0A445GUS7"/>
<dbReference type="Proteomes" id="UP000289340">
    <property type="component" value="Chromosome 15"/>
</dbReference>
<gene>
    <name evidence="1" type="ORF">D0Y65_041196</name>
</gene>
<accession>A0A445GUS7</accession>
<keyword evidence="2" id="KW-1185">Reference proteome</keyword>
<evidence type="ECO:0000313" key="1">
    <source>
        <dbReference type="EMBL" id="RZB65050.1"/>
    </source>
</evidence>
<reference evidence="1 2" key="1">
    <citation type="submission" date="2018-09" db="EMBL/GenBank/DDBJ databases">
        <title>A high-quality reference genome of wild soybean provides a powerful tool to mine soybean genomes.</title>
        <authorList>
            <person name="Xie M."/>
            <person name="Chung C.Y.L."/>
            <person name="Li M.-W."/>
            <person name="Wong F.-L."/>
            <person name="Chan T.-F."/>
            <person name="Lam H.-M."/>
        </authorList>
    </citation>
    <scope>NUCLEOTIDE SEQUENCE [LARGE SCALE GENOMIC DNA]</scope>
    <source>
        <strain evidence="2">cv. W05</strain>
        <tissue evidence="1">Hypocotyl of etiolated seedlings</tissue>
    </source>
</reference>
<protein>
    <submittedName>
        <fullName evidence="1">Vacuolar protein sorting-associated protein 2-like 1 isoform C</fullName>
    </submittedName>
</protein>
<dbReference type="EMBL" id="QZWG01000015">
    <property type="protein sequence ID" value="RZB65050.1"/>
    <property type="molecule type" value="Genomic_DNA"/>
</dbReference>